<sequence>MAHTAAGKTWFALACVTAELTAGNLVVYIHFEESTPASTVERLQRIGLDAATIEQGLRFVAPTKPARSLDPLLAVRPTLVVFDGVNEAMVLHGVKIDLEGWSAVRRRLVEPFKAAGAAVLECDHLPLNADPLRGDAYGTVHKGNVVDGVRFALVRKERFGRRRRGRSLVYSTKDRPGQVEMHGRDSDGSAVFLGTLVVDDTDNGPDFLTLHAPKPQAGDEPGDSAADDPSAELRAAIVSTLAELPGGRVESRRRLLTHLRKAGYPARDGTVRDAVDHLVVDGELAEEPGRNRSVGYCLTADSGASQPSTQEVES</sequence>
<dbReference type="Gene3D" id="3.40.50.300">
    <property type="entry name" value="P-loop containing nucleotide triphosphate hydrolases"/>
    <property type="match status" value="1"/>
</dbReference>
<feature type="region of interest" description="Disordered" evidence="1">
    <location>
        <begin position="204"/>
        <end position="228"/>
    </location>
</feature>
<name>A0ABX2JV04_9MYCO</name>
<keyword evidence="3" id="KW-1185">Reference proteome</keyword>
<evidence type="ECO:0008006" key="4">
    <source>
        <dbReference type="Google" id="ProtNLM"/>
    </source>
</evidence>
<proteinExistence type="predicted"/>
<comment type="caution">
    <text evidence="2">The sequence shown here is derived from an EMBL/GenBank/DDBJ whole genome shotgun (WGS) entry which is preliminary data.</text>
</comment>
<dbReference type="SUPFAM" id="SSF52540">
    <property type="entry name" value="P-loop containing nucleoside triphosphate hydrolases"/>
    <property type="match status" value="1"/>
</dbReference>
<evidence type="ECO:0000256" key="1">
    <source>
        <dbReference type="SAM" id="MobiDB-lite"/>
    </source>
</evidence>
<organism evidence="2 3">
    <name type="scientific">Mycolicibacterium sphagni</name>
    <dbReference type="NCBI Taxonomy" id="1786"/>
    <lineage>
        <taxon>Bacteria</taxon>
        <taxon>Bacillati</taxon>
        <taxon>Actinomycetota</taxon>
        <taxon>Actinomycetes</taxon>
        <taxon>Mycobacteriales</taxon>
        <taxon>Mycobacteriaceae</taxon>
        <taxon>Mycolicibacterium</taxon>
    </lineage>
</organism>
<protein>
    <recommendedName>
        <fullName evidence="4">AAA family ATPase</fullName>
    </recommendedName>
</protein>
<evidence type="ECO:0000313" key="2">
    <source>
        <dbReference type="EMBL" id="NTY58678.1"/>
    </source>
</evidence>
<dbReference type="Proteomes" id="UP000708347">
    <property type="component" value="Unassembled WGS sequence"/>
</dbReference>
<reference evidence="2 3" key="1">
    <citation type="submission" date="2019-05" db="EMBL/GenBank/DDBJ databases">
        <title>Mycolicibacterium sphagni ENV482 genome assembly.</title>
        <authorList>
            <person name="Chen W."/>
            <person name="Faulkner N.W."/>
            <person name="Hyman M.R."/>
        </authorList>
    </citation>
    <scope>NUCLEOTIDE SEQUENCE [LARGE SCALE GENOMIC DNA]</scope>
    <source>
        <strain evidence="2 3">ENV482</strain>
    </source>
</reference>
<gene>
    <name evidence="2" type="ORF">FEG63_03810</name>
</gene>
<evidence type="ECO:0000313" key="3">
    <source>
        <dbReference type="Proteomes" id="UP000708347"/>
    </source>
</evidence>
<dbReference type="InterPro" id="IPR027417">
    <property type="entry name" value="P-loop_NTPase"/>
</dbReference>
<dbReference type="EMBL" id="VBSB01000003">
    <property type="protein sequence ID" value="NTY58678.1"/>
    <property type="molecule type" value="Genomic_DNA"/>
</dbReference>
<accession>A0ABX2JV04</accession>